<evidence type="ECO:0000313" key="3">
    <source>
        <dbReference type="Proteomes" id="UP000008694"/>
    </source>
</evidence>
<feature type="compositionally biased region" description="Polar residues" evidence="1">
    <location>
        <begin position="1"/>
        <end position="20"/>
    </location>
</feature>
<gene>
    <name evidence="2" type="ORF">ARALYDRAFT_906558</name>
</gene>
<dbReference type="AlphaFoldDB" id="D7LU12"/>
<dbReference type="HOGENOM" id="CLU_2657834_0_0_1"/>
<dbReference type="Gramene" id="scaffold_502262.1">
    <property type="protein sequence ID" value="scaffold_502262.1"/>
    <property type="gene ID" value="scaffold_502262.1"/>
</dbReference>
<proteinExistence type="predicted"/>
<accession>D7LU12</accession>
<protein>
    <submittedName>
        <fullName evidence="2">Predicted protein</fullName>
    </submittedName>
</protein>
<keyword evidence="3" id="KW-1185">Reference proteome</keyword>
<feature type="region of interest" description="Disordered" evidence="1">
    <location>
        <begin position="1"/>
        <end position="62"/>
    </location>
</feature>
<name>D7LU12_ARALL</name>
<organism evidence="3">
    <name type="scientific">Arabidopsis lyrata subsp. lyrata</name>
    <name type="common">Lyre-leaved rock-cress</name>
    <dbReference type="NCBI Taxonomy" id="81972"/>
    <lineage>
        <taxon>Eukaryota</taxon>
        <taxon>Viridiplantae</taxon>
        <taxon>Streptophyta</taxon>
        <taxon>Embryophyta</taxon>
        <taxon>Tracheophyta</taxon>
        <taxon>Spermatophyta</taxon>
        <taxon>Magnoliopsida</taxon>
        <taxon>eudicotyledons</taxon>
        <taxon>Gunneridae</taxon>
        <taxon>Pentapetalae</taxon>
        <taxon>rosids</taxon>
        <taxon>malvids</taxon>
        <taxon>Brassicales</taxon>
        <taxon>Brassicaceae</taxon>
        <taxon>Camelineae</taxon>
        <taxon>Arabidopsis</taxon>
    </lineage>
</organism>
<dbReference type="Proteomes" id="UP000008694">
    <property type="component" value="Unassembled WGS sequence"/>
</dbReference>
<reference evidence="3" key="1">
    <citation type="journal article" date="2011" name="Nat. Genet.">
        <title>The Arabidopsis lyrata genome sequence and the basis of rapid genome size change.</title>
        <authorList>
            <person name="Hu T.T."/>
            <person name="Pattyn P."/>
            <person name="Bakker E.G."/>
            <person name="Cao J."/>
            <person name="Cheng J.-F."/>
            <person name="Clark R.M."/>
            <person name="Fahlgren N."/>
            <person name="Fawcett J.A."/>
            <person name="Grimwood J."/>
            <person name="Gundlach H."/>
            <person name="Haberer G."/>
            <person name="Hollister J.D."/>
            <person name="Ossowski S."/>
            <person name="Ottilar R.P."/>
            <person name="Salamov A.A."/>
            <person name="Schneeberger K."/>
            <person name="Spannagl M."/>
            <person name="Wang X."/>
            <person name="Yang L."/>
            <person name="Nasrallah M.E."/>
            <person name="Bergelson J."/>
            <person name="Carrington J.C."/>
            <person name="Gaut B.S."/>
            <person name="Schmutz J."/>
            <person name="Mayer K.F.X."/>
            <person name="Van de Peer Y."/>
            <person name="Grigoriev I.V."/>
            <person name="Nordborg M."/>
            <person name="Weigel D."/>
            <person name="Guo Y.-L."/>
        </authorList>
    </citation>
    <scope>NUCLEOTIDE SEQUENCE [LARGE SCALE GENOMIC DNA]</scope>
    <source>
        <strain evidence="3">cv. MN47</strain>
    </source>
</reference>
<dbReference type="EMBL" id="GL348717">
    <property type="protein sequence ID" value="EFH52375.1"/>
    <property type="molecule type" value="Genomic_DNA"/>
</dbReference>
<feature type="compositionally biased region" description="Basic and acidic residues" evidence="1">
    <location>
        <begin position="26"/>
        <end position="38"/>
    </location>
</feature>
<evidence type="ECO:0000313" key="2">
    <source>
        <dbReference type="EMBL" id="EFH52375.1"/>
    </source>
</evidence>
<evidence type="ECO:0000256" key="1">
    <source>
        <dbReference type="SAM" id="MobiDB-lite"/>
    </source>
</evidence>
<sequence>MSSISAASHLLTSSGASSRRNQTHLRSGEGRITKTDHRQSHKGPLHNAATRLSLAAPPTKTQGDFRCETIVDMYWI</sequence>